<dbReference type="Proteomes" id="UP000245539">
    <property type="component" value="Unassembled WGS sequence"/>
</dbReference>
<keyword evidence="11" id="KW-1185">Reference proteome</keyword>
<feature type="active site" description="O-isoaspartyl threonine intermediate" evidence="3">
    <location>
        <position position="17"/>
    </location>
</feature>
<organism evidence="10 11">
    <name type="scientific">Leucothrix pacifica</name>
    <dbReference type="NCBI Taxonomy" id="1247513"/>
    <lineage>
        <taxon>Bacteria</taxon>
        <taxon>Pseudomonadati</taxon>
        <taxon>Pseudomonadota</taxon>
        <taxon>Gammaproteobacteria</taxon>
        <taxon>Thiotrichales</taxon>
        <taxon>Thiotrichaceae</taxon>
        <taxon>Leucothrix</taxon>
    </lineage>
</organism>
<dbReference type="PIRSF" id="PIRSF500176">
    <property type="entry name" value="L_ASNase"/>
    <property type="match status" value="1"/>
</dbReference>
<dbReference type="PRINTS" id="PR00139">
    <property type="entry name" value="ASNGLNASE"/>
</dbReference>
<dbReference type="PROSITE" id="PS00917">
    <property type="entry name" value="ASN_GLN_ASE_2"/>
    <property type="match status" value="1"/>
</dbReference>
<evidence type="ECO:0000256" key="6">
    <source>
        <dbReference type="PROSITE-ProRule" id="PRU10100"/>
    </source>
</evidence>
<dbReference type="GO" id="GO:0006528">
    <property type="term" value="P:asparagine metabolic process"/>
    <property type="evidence" value="ECO:0007669"/>
    <property type="project" value="InterPro"/>
</dbReference>
<dbReference type="InterPro" id="IPR037152">
    <property type="entry name" value="L-asparaginase_N_sf"/>
</dbReference>
<accession>A0A317CF04</accession>
<dbReference type="RefSeq" id="WP_109838041.1">
    <property type="nucleotide sequence ID" value="NZ_QGKM01000036.1"/>
</dbReference>
<dbReference type="InterPro" id="IPR027475">
    <property type="entry name" value="Asparaginase/glutaminase_AS2"/>
</dbReference>
<dbReference type="PANTHER" id="PTHR11707:SF28">
    <property type="entry name" value="60 KDA LYSOPHOSPHOLIPASE"/>
    <property type="match status" value="1"/>
</dbReference>
<dbReference type="FunFam" id="3.40.50.1170:FF:000001">
    <property type="entry name" value="L-asparaginase 2"/>
    <property type="match status" value="1"/>
</dbReference>
<dbReference type="SUPFAM" id="SSF53774">
    <property type="entry name" value="Glutaminase/Asparaginase"/>
    <property type="match status" value="1"/>
</dbReference>
<evidence type="ECO:0000256" key="1">
    <source>
        <dbReference type="ARBA" id="ARBA00010518"/>
    </source>
</evidence>
<evidence type="ECO:0000259" key="8">
    <source>
        <dbReference type="Pfam" id="PF00710"/>
    </source>
</evidence>
<dbReference type="SMART" id="SM00870">
    <property type="entry name" value="Asparaginase"/>
    <property type="match status" value="1"/>
</dbReference>
<dbReference type="InterPro" id="IPR004550">
    <property type="entry name" value="AsnASE_II"/>
</dbReference>
<dbReference type="AlphaFoldDB" id="A0A317CF04"/>
<dbReference type="PROSITE" id="PS51732">
    <property type="entry name" value="ASN_GLN_ASE_3"/>
    <property type="match status" value="1"/>
</dbReference>
<dbReference type="CDD" id="cd08964">
    <property type="entry name" value="L-asparaginase_II"/>
    <property type="match status" value="1"/>
</dbReference>
<gene>
    <name evidence="10" type="ORF">DKW60_12775</name>
</gene>
<feature type="binding site" evidence="4">
    <location>
        <position position="64"/>
    </location>
    <ligand>
        <name>substrate</name>
    </ligand>
</feature>
<dbReference type="Gene3D" id="3.40.50.40">
    <property type="match status" value="1"/>
</dbReference>
<feature type="active site" evidence="6">
    <location>
        <position position="97"/>
    </location>
</feature>
<evidence type="ECO:0000313" key="10">
    <source>
        <dbReference type="EMBL" id="PWQ96651.1"/>
    </source>
</evidence>
<dbReference type="InterPro" id="IPR036152">
    <property type="entry name" value="Asp/glu_Ase-like_sf"/>
</dbReference>
<feature type="binding site" evidence="4">
    <location>
        <begin position="97"/>
        <end position="98"/>
    </location>
    <ligand>
        <name>substrate</name>
    </ligand>
</feature>
<dbReference type="PIRSF" id="PIRSF001220">
    <property type="entry name" value="L-ASNase_gatD"/>
    <property type="match status" value="1"/>
</dbReference>
<dbReference type="Pfam" id="PF00710">
    <property type="entry name" value="Asparaginase"/>
    <property type="match status" value="1"/>
</dbReference>
<comment type="caution">
    <text evidence="10">The sequence shown here is derived from an EMBL/GenBank/DDBJ whole genome shotgun (WGS) entry which is preliminary data.</text>
</comment>
<evidence type="ECO:0000313" key="11">
    <source>
        <dbReference type="Proteomes" id="UP000245539"/>
    </source>
</evidence>
<evidence type="ECO:0000256" key="3">
    <source>
        <dbReference type="PIRSR" id="PIRSR001220-1"/>
    </source>
</evidence>
<dbReference type="Gene3D" id="3.40.50.1170">
    <property type="entry name" value="L-asparaginase, N-terminal domain"/>
    <property type="match status" value="1"/>
</dbReference>
<dbReference type="InterPro" id="IPR027474">
    <property type="entry name" value="L-asparaginase_N"/>
</dbReference>
<sequence>MTQSKKPRVTVFATGGTIAGGSESNTDTLYYDSGNLGIDSLLAAVPEIHDIAEVSGEQLLNVGSHEIRGSDLLNLAKKIQYQFENDLADGVVITHGTDTLEETAFFLDLTTQFDRPVVVVGAMRPATAISADGPLNLLQAVALAASNTACKRGTMIVLNDRIHAAFYTSKTNANSLDTFQAPEQGSLGYFLNAKPYFYFTPALASHKPNFEVKNIDSLPRVDILYSHQDASADLLELAVQRGAKGVVINAAGSGWASPALEAAATELTEDGFPVVFATRTGNGFAIKLPEQGIGAGILNAQKSRVLLMLALASGYKHSRIEKCFTH</sequence>
<reference evidence="10 11" key="1">
    <citation type="submission" date="2018-05" db="EMBL/GenBank/DDBJ databases">
        <title>Leucothrix arctica sp. nov., isolated from Arctic seawater.</title>
        <authorList>
            <person name="Choi A."/>
            <person name="Baek K."/>
        </authorList>
    </citation>
    <scope>NUCLEOTIDE SEQUENCE [LARGE SCALE GENOMIC DNA]</scope>
    <source>
        <strain evidence="10 11">JCM 18388</strain>
    </source>
</reference>
<name>A0A317CF04_9GAMM</name>
<dbReference type="GO" id="GO:0004067">
    <property type="term" value="F:asparaginase activity"/>
    <property type="evidence" value="ECO:0007669"/>
    <property type="project" value="UniProtKB-UniRule"/>
</dbReference>
<dbReference type="Pfam" id="PF17763">
    <property type="entry name" value="Asparaginase_C"/>
    <property type="match status" value="1"/>
</dbReference>
<evidence type="ECO:0000256" key="7">
    <source>
        <dbReference type="RuleBase" id="RU004456"/>
    </source>
</evidence>
<comment type="similarity">
    <text evidence="1 7">Belongs to the asparaginase 1 family.</text>
</comment>
<feature type="domain" description="L-asparaginase N-terminal" evidence="8">
    <location>
        <begin position="8"/>
        <end position="198"/>
    </location>
</feature>
<evidence type="ECO:0000259" key="9">
    <source>
        <dbReference type="Pfam" id="PF17763"/>
    </source>
</evidence>
<dbReference type="OrthoDB" id="9788068at2"/>
<dbReference type="PANTHER" id="PTHR11707">
    <property type="entry name" value="L-ASPARAGINASE"/>
    <property type="match status" value="1"/>
</dbReference>
<feature type="active site" evidence="5">
    <location>
        <position position="17"/>
    </location>
</feature>
<dbReference type="EMBL" id="QGKM01000036">
    <property type="protein sequence ID" value="PWQ96651.1"/>
    <property type="molecule type" value="Genomic_DNA"/>
</dbReference>
<evidence type="ECO:0000256" key="5">
    <source>
        <dbReference type="PROSITE-ProRule" id="PRU10099"/>
    </source>
</evidence>
<dbReference type="InterPro" id="IPR040919">
    <property type="entry name" value="Asparaginase_C"/>
</dbReference>
<dbReference type="PROSITE" id="PS00144">
    <property type="entry name" value="ASN_GLN_ASE_1"/>
    <property type="match status" value="1"/>
</dbReference>
<dbReference type="NCBIfam" id="TIGR00520">
    <property type="entry name" value="asnASE_II"/>
    <property type="match status" value="1"/>
</dbReference>
<evidence type="ECO:0000256" key="4">
    <source>
        <dbReference type="PIRSR" id="PIRSR001220-2"/>
    </source>
</evidence>
<protein>
    <submittedName>
        <fullName evidence="10">L-asparaginase</fullName>
    </submittedName>
</protein>
<evidence type="ECO:0000256" key="2">
    <source>
        <dbReference type="ARBA" id="ARBA00022801"/>
    </source>
</evidence>
<feature type="domain" description="Asparaginase/glutaminase C-terminal" evidence="9">
    <location>
        <begin position="220"/>
        <end position="324"/>
    </location>
</feature>
<dbReference type="InterPro" id="IPR020827">
    <property type="entry name" value="Asparaginase/glutaminase_AS1"/>
</dbReference>
<proteinExistence type="inferred from homology"/>
<dbReference type="InterPro" id="IPR006034">
    <property type="entry name" value="Asparaginase/glutaminase-like"/>
</dbReference>
<keyword evidence="2" id="KW-0378">Hydrolase</keyword>
<dbReference type="InterPro" id="IPR027473">
    <property type="entry name" value="L-asparaginase_C"/>
</dbReference>